<feature type="region of interest" description="Disordered" evidence="1">
    <location>
        <begin position="1"/>
        <end position="24"/>
    </location>
</feature>
<dbReference type="EMBL" id="BSPK01000018">
    <property type="protein sequence ID" value="GLS62882.1"/>
    <property type="molecule type" value="Genomic_DNA"/>
</dbReference>
<reference evidence="3 5" key="3">
    <citation type="submission" date="2019-07" db="EMBL/GenBank/DDBJ databases">
        <title>Whole genome shotgun sequence of Methylobacterium oxalidis NBRC 107715.</title>
        <authorList>
            <person name="Hosoyama A."/>
            <person name="Uohara A."/>
            <person name="Ohji S."/>
            <person name="Ichikawa N."/>
        </authorList>
    </citation>
    <scope>NUCLEOTIDE SEQUENCE [LARGE SCALE GENOMIC DNA]</scope>
    <source>
        <strain evidence="3 5">NBRC 107715</strain>
    </source>
</reference>
<dbReference type="InterPro" id="IPR002545">
    <property type="entry name" value="CheW-lke_dom"/>
</dbReference>
<keyword evidence="6" id="KW-1185">Reference proteome</keyword>
<name>A0A512JAL8_9HYPH</name>
<evidence type="ECO:0000313" key="5">
    <source>
        <dbReference type="Proteomes" id="UP000321960"/>
    </source>
</evidence>
<comment type="caution">
    <text evidence="3">The sequence shown here is derived from an EMBL/GenBank/DDBJ whole genome shotgun (WGS) entry which is preliminary data.</text>
</comment>
<protein>
    <recommendedName>
        <fullName evidence="2">CheW-like domain-containing protein</fullName>
    </recommendedName>
</protein>
<dbReference type="Gene3D" id="2.40.50.180">
    <property type="entry name" value="CheA-289, Domain 4"/>
    <property type="match status" value="1"/>
</dbReference>
<dbReference type="SUPFAM" id="SSF50341">
    <property type="entry name" value="CheW-like"/>
    <property type="match status" value="1"/>
</dbReference>
<dbReference type="PROSITE" id="PS50851">
    <property type="entry name" value="CHEW"/>
    <property type="match status" value="1"/>
</dbReference>
<gene>
    <name evidence="4" type="ORF">GCM10007888_12630</name>
    <name evidence="3" type="ORF">MOX02_49930</name>
</gene>
<accession>A0A512JAL8</accession>
<dbReference type="InterPro" id="IPR036061">
    <property type="entry name" value="CheW-like_dom_sf"/>
</dbReference>
<evidence type="ECO:0000313" key="6">
    <source>
        <dbReference type="Proteomes" id="UP001156856"/>
    </source>
</evidence>
<dbReference type="SMART" id="SM00260">
    <property type="entry name" value="CheW"/>
    <property type="match status" value="1"/>
</dbReference>
<reference evidence="4" key="4">
    <citation type="submission" date="2023-01" db="EMBL/GenBank/DDBJ databases">
        <title>Draft genome sequence of Methylobacterium oxalidis strain NBRC 107715.</title>
        <authorList>
            <person name="Sun Q."/>
            <person name="Mori K."/>
        </authorList>
    </citation>
    <scope>NUCLEOTIDE SEQUENCE</scope>
    <source>
        <strain evidence="4">NBRC 107715</strain>
    </source>
</reference>
<dbReference type="PANTHER" id="PTHR22617:SF23">
    <property type="entry name" value="CHEMOTAXIS PROTEIN CHEW"/>
    <property type="match status" value="1"/>
</dbReference>
<dbReference type="GO" id="GO:0005829">
    <property type="term" value="C:cytosol"/>
    <property type="evidence" value="ECO:0007669"/>
    <property type="project" value="TreeGrafter"/>
</dbReference>
<dbReference type="Proteomes" id="UP000321960">
    <property type="component" value="Unassembled WGS sequence"/>
</dbReference>
<dbReference type="AlphaFoldDB" id="A0A512JAL8"/>
<evidence type="ECO:0000256" key="1">
    <source>
        <dbReference type="SAM" id="MobiDB-lite"/>
    </source>
</evidence>
<dbReference type="GO" id="GO:0006935">
    <property type="term" value="P:chemotaxis"/>
    <property type="evidence" value="ECO:0007669"/>
    <property type="project" value="InterPro"/>
</dbReference>
<reference evidence="6" key="2">
    <citation type="journal article" date="2019" name="Int. J. Syst. Evol. Microbiol.">
        <title>The Global Catalogue of Microorganisms (GCM) 10K type strain sequencing project: providing services to taxonomists for standard genome sequencing and annotation.</title>
        <authorList>
            <consortium name="The Broad Institute Genomics Platform"/>
            <consortium name="The Broad Institute Genome Sequencing Center for Infectious Disease"/>
            <person name="Wu L."/>
            <person name="Ma J."/>
        </authorList>
    </citation>
    <scope>NUCLEOTIDE SEQUENCE [LARGE SCALE GENOMIC DNA]</scope>
    <source>
        <strain evidence="6">NBRC 107715</strain>
    </source>
</reference>
<dbReference type="InterPro" id="IPR039315">
    <property type="entry name" value="CheW"/>
</dbReference>
<evidence type="ECO:0000313" key="4">
    <source>
        <dbReference type="EMBL" id="GLS62882.1"/>
    </source>
</evidence>
<dbReference type="EMBL" id="BJZU01000130">
    <property type="protein sequence ID" value="GEP06955.1"/>
    <property type="molecule type" value="Genomic_DNA"/>
</dbReference>
<evidence type="ECO:0000259" key="2">
    <source>
        <dbReference type="PROSITE" id="PS50851"/>
    </source>
</evidence>
<evidence type="ECO:0000313" key="3">
    <source>
        <dbReference type="EMBL" id="GEP06955.1"/>
    </source>
</evidence>
<organism evidence="3 5">
    <name type="scientific">Methylobacterium oxalidis</name>
    <dbReference type="NCBI Taxonomy" id="944322"/>
    <lineage>
        <taxon>Bacteria</taxon>
        <taxon>Pseudomonadati</taxon>
        <taxon>Pseudomonadota</taxon>
        <taxon>Alphaproteobacteria</taxon>
        <taxon>Hyphomicrobiales</taxon>
        <taxon>Methylobacteriaceae</taxon>
        <taxon>Methylobacterium</taxon>
    </lineage>
</organism>
<feature type="domain" description="CheW-like" evidence="2">
    <location>
        <begin position="50"/>
        <end position="200"/>
    </location>
</feature>
<reference evidence="4" key="1">
    <citation type="journal article" date="2014" name="Int. J. Syst. Evol. Microbiol.">
        <title>Complete genome of a new Firmicutes species belonging to the dominant human colonic microbiota ('Ruminococcus bicirculans') reveals two chromosomes and a selective capacity to utilize plant glucans.</title>
        <authorList>
            <consortium name="NISC Comparative Sequencing Program"/>
            <person name="Wegmann U."/>
            <person name="Louis P."/>
            <person name="Goesmann A."/>
            <person name="Henrissat B."/>
            <person name="Duncan S.H."/>
            <person name="Flint H.J."/>
        </authorList>
    </citation>
    <scope>NUCLEOTIDE SEQUENCE</scope>
    <source>
        <strain evidence="4">NBRC 107715</strain>
    </source>
</reference>
<sequence length="200" mass="19999">MSGDRVMQEGGLVGTNGPRADEAGRIRALRRERTEALAGRGQAARAAGGGRAFLVCACGAERYGLPLAEVAQVLPARPCTRLPGAPPALLGLVALSGGIVSVLDLARALGRGGTPAEDGHLVVLRGTAVPVALAVDRVLGTARLDGEALRPGESSGEPSAVGLGLGSEAVSGYAPAGPGGTGAGDFALVDLPRLLRRYLP</sequence>
<dbReference type="PANTHER" id="PTHR22617">
    <property type="entry name" value="CHEMOTAXIS SENSOR HISTIDINE KINASE-RELATED"/>
    <property type="match status" value="1"/>
</dbReference>
<dbReference type="Pfam" id="PF01584">
    <property type="entry name" value="CheW"/>
    <property type="match status" value="1"/>
</dbReference>
<dbReference type="GO" id="GO:0007165">
    <property type="term" value="P:signal transduction"/>
    <property type="evidence" value="ECO:0007669"/>
    <property type="project" value="InterPro"/>
</dbReference>
<dbReference type="Proteomes" id="UP001156856">
    <property type="component" value="Unassembled WGS sequence"/>
</dbReference>
<proteinExistence type="predicted"/>